<organism evidence="2 3">
    <name type="scientific">Ideonella lacteola</name>
    <dbReference type="NCBI Taxonomy" id="2984193"/>
    <lineage>
        <taxon>Bacteria</taxon>
        <taxon>Pseudomonadati</taxon>
        <taxon>Pseudomonadota</taxon>
        <taxon>Betaproteobacteria</taxon>
        <taxon>Burkholderiales</taxon>
        <taxon>Sphaerotilaceae</taxon>
        <taxon>Ideonella</taxon>
    </lineage>
</organism>
<proteinExistence type="predicted"/>
<dbReference type="Proteomes" id="UP001371218">
    <property type="component" value="Unassembled WGS sequence"/>
</dbReference>
<evidence type="ECO:0000313" key="2">
    <source>
        <dbReference type="EMBL" id="MEK8034500.1"/>
    </source>
</evidence>
<dbReference type="EMBL" id="JBBUTG010000029">
    <property type="protein sequence ID" value="MEK8034500.1"/>
    <property type="molecule type" value="Genomic_DNA"/>
</dbReference>
<evidence type="ECO:0008006" key="4">
    <source>
        <dbReference type="Google" id="ProtNLM"/>
    </source>
</evidence>
<name>A0ABU9C067_9BURK</name>
<evidence type="ECO:0000313" key="3">
    <source>
        <dbReference type="Proteomes" id="UP001371218"/>
    </source>
</evidence>
<evidence type="ECO:0000256" key="1">
    <source>
        <dbReference type="SAM" id="MobiDB-lite"/>
    </source>
</evidence>
<reference evidence="2 3" key="1">
    <citation type="submission" date="2024-04" db="EMBL/GenBank/DDBJ databases">
        <title>Novel species of the genus Ideonella isolated from streams.</title>
        <authorList>
            <person name="Lu H."/>
        </authorList>
    </citation>
    <scope>NUCLEOTIDE SEQUENCE [LARGE SCALE GENOMIC DNA]</scope>
    <source>
        <strain evidence="2 3">DXS29W</strain>
    </source>
</reference>
<accession>A0ABU9C067</accession>
<keyword evidence="3" id="KW-1185">Reference proteome</keyword>
<comment type="caution">
    <text evidence="2">The sequence shown here is derived from an EMBL/GenBank/DDBJ whole genome shotgun (WGS) entry which is preliminary data.</text>
</comment>
<protein>
    <recommendedName>
        <fullName evidence="4">MORN repeat-containing protein 5</fullName>
    </recommendedName>
</protein>
<dbReference type="RefSeq" id="WP_341428928.1">
    <property type="nucleotide sequence ID" value="NZ_JBBUTG010000029.1"/>
</dbReference>
<feature type="compositionally biased region" description="Polar residues" evidence="1">
    <location>
        <begin position="31"/>
        <end position="44"/>
    </location>
</feature>
<feature type="region of interest" description="Disordered" evidence="1">
    <location>
        <begin position="22"/>
        <end position="52"/>
    </location>
</feature>
<sequence>MKAYATTATAVSQPAAEVHCTVPRESRKGADQTQSPRMVQQRQRAASLLDGELQRRQKTGLSEIQLKSDLSSLQAERSSSYPVQLHGKGIVIRPPEGAIYMGSHFTQSSHDLSFLTNGVMPTYGQNFENKLQFGEGFYITDDQQGARWGNHEGHTGAGELRKWDVYMDLQDFQNLKILEASGMPTEHQWQPTPYKGNPKLKNYIDNYDAIVDTYTNIETQTKVSDTKFNTKVLDLLYLVPDGFYYELMHDPNHAMFTEAWDEYKQNTKRNQ</sequence>
<gene>
    <name evidence="2" type="ORF">AACH06_27030</name>
</gene>